<dbReference type="Pfam" id="PF01453">
    <property type="entry name" value="B_lectin"/>
    <property type="match status" value="1"/>
</dbReference>
<dbReference type="InterPro" id="IPR001480">
    <property type="entry name" value="Bulb-type_lectin_dom"/>
</dbReference>
<evidence type="ECO:0000259" key="10">
    <source>
        <dbReference type="PROSITE" id="PS50927"/>
    </source>
</evidence>
<feature type="transmembrane region" description="Helical" evidence="9">
    <location>
        <begin position="54"/>
        <end position="75"/>
    </location>
</feature>
<evidence type="ECO:0000256" key="2">
    <source>
        <dbReference type="ARBA" id="ARBA00009965"/>
    </source>
</evidence>
<evidence type="ECO:0000256" key="4">
    <source>
        <dbReference type="ARBA" id="ARBA00022729"/>
    </source>
</evidence>
<evidence type="ECO:0000256" key="3">
    <source>
        <dbReference type="ARBA" id="ARBA00022692"/>
    </source>
</evidence>
<evidence type="ECO:0000256" key="1">
    <source>
        <dbReference type="ARBA" id="ARBA00004141"/>
    </source>
</evidence>
<evidence type="ECO:0000313" key="11">
    <source>
        <dbReference type="EMBL" id="KAL2326100.1"/>
    </source>
</evidence>
<dbReference type="AlphaFoldDB" id="A0ABD1LRE2"/>
<reference evidence="11 12" key="1">
    <citation type="submission" date="2024-08" db="EMBL/GenBank/DDBJ databases">
        <title>Insights into the chromosomal genome structure of Flemingia macrophylla.</title>
        <authorList>
            <person name="Ding Y."/>
            <person name="Zhao Y."/>
            <person name="Bi W."/>
            <person name="Wu M."/>
            <person name="Zhao G."/>
            <person name="Gong Y."/>
            <person name="Li W."/>
            <person name="Zhang P."/>
        </authorList>
    </citation>
    <scope>NUCLEOTIDE SEQUENCE [LARGE SCALE GENOMIC DNA]</scope>
    <source>
        <strain evidence="11">DYQJB</strain>
        <tissue evidence="11">Leaf</tissue>
    </source>
</reference>
<keyword evidence="6 9" id="KW-0472">Membrane</keyword>
<proteinExistence type="inferred from homology"/>
<evidence type="ECO:0000256" key="9">
    <source>
        <dbReference type="SAM" id="Phobius"/>
    </source>
</evidence>
<feature type="transmembrane region" description="Helical" evidence="9">
    <location>
        <begin position="14"/>
        <end position="34"/>
    </location>
</feature>
<evidence type="ECO:0000256" key="6">
    <source>
        <dbReference type="ARBA" id="ARBA00023136"/>
    </source>
</evidence>
<evidence type="ECO:0000313" key="12">
    <source>
        <dbReference type="Proteomes" id="UP001603857"/>
    </source>
</evidence>
<accession>A0ABD1LRE2</accession>
<dbReference type="Gene3D" id="2.90.10.10">
    <property type="entry name" value="Bulb-type lectin domain"/>
    <property type="match status" value="1"/>
</dbReference>
<evidence type="ECO:0000256" key="5">
    <source>
        <dbReference type="ARBA" id="ARBA00022989"/>
    </source>
</evidence>
<organism evidence="11 12">
    <name type="scientific">Flemingia macrophylla</name>
    <dbReference type="NCBI Taxonomy" id="520843"/>
    <lineage>
        <taxon>Eukaryota</taxon>
        <taxon>Viridiplantae</taxon>
        <taxon>Streptophyta</taxon>
        <taxon>Embryophyta</taxon>
        <taxon>Tracheophyta</taxon>
        <taxon>Spermatophyta</taxon>
        <taxon>Magnoliopsida</taxon>
        <taxon>eudicotyledons</taxon>
        <taxon>Gunneridae</taxon>
        <taxon>Pentapetalae</taxon>
        <taxon>rosids</taxon>
        <taxon>fabids</taxon>
        <taxon>Fabales</taxon>
        <taxon>Fabaceae</taxon>
        <taxon>Papilionoideae</taxon>
        <taxon>50 kb inversion clade</taxon>
        <taxon>NPAAA clade</taxon>
        <taxon>indigoferoid/millettioid clade</taxon>
        <taxon>Phaseoleae</taxon>
        <taxon>Flemingia</taxon>
    </lineage>
</organism>
<keyword evidence="7" id="KW-1015">Disulfide bond</keyword>
<dbReference type="InterPro" id="IPR001046">
    <property type="entry name" value="NRAMP_fam"/>
</dbReference>
<dbReference type="PROSITE" id="PS50927">
    <property type="entry name" value="BULB_LECTIN"/>
    <property type="match status" value="1"/>
</dbReference>
<name>A0ABD1LRE2_9FABA</name>
<dbReference type="SMART" id="SM00108">
    <property type="entry name" value="B_lectin"/>
    <property type="match status" value="1"/>
</dbReference>
<evidence type="ECO:0000256" key="7">
    <source>
        <dbReference type="ARBA" id="ARBA00023157"/>
    </source>
</evidence>
<dbReference type="Pfam" id="PF08276">
    <property type="entry name" value="PAN_2"/>
    <property type="match status" value="1"/>
</dbReference>
<dbReference type="Proteomes" id="UP001603857">
    <property type="component" value="Unassembled WGS sequence"/>
</dbReference>
<comment type="caution">
    <text evidence="11">The sequence shown here is derived from an EMBL/GenBank/DDBJ whole genome shotgun (WGS) entry which is preliminary data.</text>
</comment>
<dbReference type="Pfam" id="PF01566">
    <property type="entry name" value="Nramp"/>
    <property type="match status" value="1"/>
</dbReference>
<dbReference type="Gene3D" id="3.30.200.20">
    <property type="entry name" value="Phosphorylase Kinase, domain 1"/>
    <property type="match status" value="1"/>
</dbReference>
<keyword evidence="3 9" id="KW-0812">Transmembrane</keyword>
<dbReference type="InterPro" id="IPR036426">
    <property type="entry name" value="Bulb-type_lectin_dom_sf"/>
</dbReference>
<evidence type="ECO:0000256" key="8">
    <source>
        <dbReference type="ARBA" id="ARBA00023180"/>
    </source>
</evidence>
<keyword evidence="8" id="KW-0325">Glycoprotein</keyword>
<dbReference type="PANTHER" id="PTHR32444:SF183">
    <property type="entry name" value="APPLE DOMAIN-CONTAINING PROTEIN"/>
    <property type="match status" value="1"/>
</dbReference>
<sequence>MILLALQQYRVRKFLIAFLVFTIAACFMADLGYAKPNAKEVLKGLFILELKGSGVIGLVISLLGAVVMPLLLTCYLKHAKKHKLEKLTLTAFLLLLIWWSNFVYVKAANDRLKSGDTLNFTSKLSSGNNKFSLTFRLQYDQGNYYLAIVNDHGTDLVLISDTNQPAIGLDDTAVLSLNHSGVLKIESRHMKPIILYSPPQPINNTMVTLLDTGNFVLQQFHPNGTKTLLWQSFDYPFDTLIPTMKLGVNHKTGHRWLLRSGLTKPVDAPGAFSLEWEPIGQELTMRRRGKVCWRSGKLRNNRFEHISEDAQRMLRYSIVSNGDEDSFSFTTNEETKFWFMAYNGKLSDDKGGDVARADLCFGYNNTDGGCQRWMDIPKCRKPGDVFRKRIGYLISSQKTTSEPNTSYGYSDCEARCWSSCTCHGFKKFYSNGTGCYFFHVINSSAVNNFLTVLAQAATGWRTYQLQLSKRRRQGMVMKMLCLATCNRSTGMEEHFEIDLKKGNNLKVFKYSSVMTATNGFSSENKLGQGGYGPVYKSFDYPYDTLIPTMKLGVNHKTGHHWLLCSRLTSSVDALGAFSLEWEPTEQELMIRRREKVCWRSGKLRNNRFEHILEDAQRTLKYIVVSNEDEDSFSFTTDGKNKYWRISYNGQLSDDKGDVARADLCFGYNNTDGGCQRWMDIPKIDGIGNKYNLCPQ</sequence>
<keyword evidence="12" id="KW-1185">Reference proteome</keyword>
<keyword evidence="5 9" id="KW-1133">Transmembrane helix</keyword>
<dbReference type="InterPro" id="IPR003609">
    <property type="entry name" value="Pan_app"/>
</dbReference>
<keyword evidence="4" id="KW-0732">Signal</keyword>
<dbReference type="GO" id="GO:0016020">
    <property type="term" value="C:membrane"/>
    <property type="evidence" value="ECO:0007669"/>
    <property type="project" value="UniProtKB-SubCell"/>
</dbReference>
<dbReference type="SUPFAM" id="SSF51110">
    <property type="entry name" value="alpha-D-mannose-specific plant lectins"/>
    <property type="match status" value="1"/>
</dbReference>
<feature type="domain" description="Bulb-type lectin" evidence="10">
    <location>
        <begin position="109"/>
        <end position="230"/>
    </location>
</feature>
<comment type="subcellular location">
    <subcellularLocation>
        <location evidence="1">Membrane</location>
        <topology evidence="1">Multi-pass membrane protein</topology>
    </subcellularLocation>
</comment>
<dbReference type="PANTHER" id="PTHR32444">
    <property type="entry name" value="BULB-TYPE LECTIN DOMAIN-CONTAINING PROTEIN"/>
    <property type="match status" value="1"/>
</dbReference>
<feature type="transmembrane region" description="Helical" evidence="9">
    <location>
        <begin position="87"/>
        <end position="105"/>
    </location>
</feature>
<comment type="similarity">
    <text evidence="2">Belongs to the NRAMP (TC 2.A.55) family.</text>
</comment>
<dbReference type="EMBL" id="JBGMDY010000008">
    <property type="protein sequence ID" value="KAL2326100.1"/>
    <property type="molecule type" value="Genomic_DNA"/>
</dbReference>
<protein>
    <recommendedName>
        <fullName evidence="10">Bulb-type lectin domain-containing protein</fullName>
    </recommendedName>
</protein>
<gene>
    <name evidence="11" type="ORF">Fmac_025158</name>
</gene>